<dbReference type="HAMAP" id="MF_00923">
    <property type="entry name" value="OM_assembly_BamB"/>
    <property type="match status" value="1"/>
</dbReference>
<feature type="chain" id="PRO_5047418847" description="Outer membrane protein assembly factor BamB" evidence="5">
    <location>
        <begin position="22"/>
        <end position="378"/>
    </location>
</feature>
<name>A0ABV2TP71_9RHOO</name>
<comment type="function">
    <text evidence="4">Part of the outer membrane protein assembly complex, which is involved in assembly and insertion of beta-barrel proteins into the outer membrane.</text>
</comment>
<dbReference type="EMBL" id="JBEWZI010000015">
    <property type="protein sequence ID" value="MET7015318.1"/>
    <property type="molecule type" value="Genomic_DNA"/>
</dbReference>
<dbReference type="PANTHER" id="PTHR34512">
    <property type="entry name" value="CELL SURFACE PROTEIN"/>
    <property type="match status" value="1"/>
</dbReference>
<proteinExistence type="inferred from homology"/>
<dbReference type="Pfam" id="PF13360">
    <property type="entry name" value="PQQ_2"/>
    <property type="match status" value="1"/>
</dbReference>
<evidence type="ECO:0000256" key="1">
    <source>
        <dbReference type="ARBA" id="ARBA00022729"/>
    </source>
</evidence>
<keyword evidence="2 4" id="KW-0472">Membrane</keyword>
<organism evidence="7 8">
    <name type="scientific">Uliginosibacterium flavum</name>
    <dbReference type="NCBI Taxonomy" id="1396831"/>
    <lineage>
        <taxon>Bacteria</taxon>
        <taxon>Pseudomonadati</taxon>
        <taxon>Pseudomonadota</taxon>
        <taxon>Betaproteobacteria</taxon>
        <taxon>Rhodocyclales</taxon>
        <taxon>Zoogloeaceae</taxon>
        <taxon>Uliginosibacterium</taxon>
    </lineage>
</organism>
<comment type="similarity">
    <text evidence="4">Belongs to the BamB family.</text>
</comment>
<keyword evidence="4" id="KW-0449">Lipoprotein</keyword>
<keyword evidence="3 4" id="KW-0998">Cell outer membrane</keyword>
<dbReference type="PROSITE" id="PS51257">
    <property type="entry name" value="PROKAR_LIPOPROTEIN"/>
    <property type="match status" value="1"/>
</dbReference>
<dbReference type="Proteomes" id="UP001549691">
    <property type="component" value="Unassembled WGS sequence"/>
</dbReference>
<feature type="domain" description="Pyrrolo-quinoline quinone repeat" evidence="6">
    <location>
        <begin position="72"/>
        <end position="302"/>
    </location>
</feature>
<dbReference type="PANTHER" id="PTHR34512:SF30">
    <property type="entry name" value="OUTER MEMBRANE PROTEIN ASSEMBLY FACTOR BAMB"/>
    <property type="match status" value="1"/>
</dbReference>
<gene>
    <name evidence="4 7" type="primary">bamB</name>
    <name evidence="7" type="ORF">ABXR19_14090</name>
</gene>
<dbReference type="InterPro" id="IPR015943">
    <property type="entry name" value="WD40/YVTN_repeat-like_dom_sf"/>
</dbReference>
<reference evidence="7 8" key="1">
    <citation type="submission" date="2024-07" db="EMBL/GenBank/DDBJ databases">
        <title>Uliginosibacterium flavum JJ3220;KACC:17644.</title>
        <authorList>
            <person name="Kim M.K."/>
        </authorList>
    </citation>
    <scope>NUCLEOTIDE SEQUENCE [LARGE SCALE GENOMIC DNA]</scope>
    <source>
        <strain evidence="7 8">KACC:17644</strain>
    </source>
</reference>
<evidence type="ECO:0000259" key="6">
    <source>
        <dbReference type="Pfam" id="PF13360"/>
    </source>
</evidence>
<dbReference type="RefSeq" id="WP_354601776.1">
    <property type="nucleotide sequence ID" value="NZ_JBEWZI010000015.1"/>
</dbReference>
<sequence length="378" mass="39739">MKFRALAVLALASSLSGCFLWSSNPGPLPSPLPAFQPSASLREQWHGGMGSIEASMLRPALAGGSLYAASRSGRLARFDATGRELWSVKTAARLSGGVGSDSSVVVVASSDGELLAHDADKGSLRWKVAIEGEVLASPLVTGDLVVVRVGDNLLAAYGLADGKRRWIYQRAQSPLALRNYSGLLVVGDLLVAGFPGGRLVAVSLSGGVQRWESTIAQPKGSNELERMTDVVGTPVLRGDAVCVAAFQGRVACVDRDSGVMRWSRDFSSAVGVDADATALYVTDASDSVYSLDAGSGSTNWKQDKLLYRKLGRPLIVGNSLAVADEEGYVHVLSRQDGHFIARLRADSSGISAPLLLLPNNALAVQARDGSLYAFAVPQ</sequence>
<evidence type="ECO:0000256" key="4">
    <source>
        <dbReference type="HAMAP-Rule" id="MF_00923"/>
    </source>
</evidence>
<keyword evidence="8" id="KW-1185">Reference proteome</keyword>
<evidence type="ECO:0000313" key="7">
    <source>
        <dbReference type="EMBL" id="MET7015318.1"/>
    </source>
</evidence>
<evidence type="ECO:0000256" key="3">
    <source>
        <dbReference type="ARBA" id="ARBA00023237"/>
    </source>
</evidence>
<comment type="caution">
    <text evidence="7">The sequence shown here is derived from an EMBL/GenBank/DDBJ whole genome shotgun (WGS) entry which is preliminary data.</text>
</comment>
<keyword evidence="1 4" id="KW-0732">Signal</keyword>
<keyword evidence="4" id="KW-0564">Palmitate</keyword>
<dbReference type="Gene3D" id="2.130.10.10">
    <property type="entry name" value="YVTN repeat-like/Quinoprotein amine dehydrogenase"/>
    <property type="match status" value="1"/>
</dbReference>
<evidence type="ECO:0000313" key="8">
    <source>
        <dbReference type="Proteomes" id="UP001549691"/>
    </source>
</evidence>
<accession>A0ABV2TP71</accession>
<comment type="subunit">
    <text evidence="4">Part of the Bam complex.</text>
</comment>
<dbReference type="InterPro" id="IPR018391">
    <property type="entry name" value="PQQ_b-propeller_rpt"/>
</dbReference>
<protein>
    <recommendedName>
        <fullName evidence="4">Outer membrane protein assembly factor BamB</fullName>
    </recommendedName>
</protein>
<dbReference type="InterPro" id="IPR017687">
    <property type="entry name" value="BamB"/>
</dbReference>
<feature type="signal peptide" evidence="5">
    <location>
        <begin position="1"/>
        <end position="21"/>
    </location>
</feature>
<evidence type="ECO:0000256" key="2">
    <source>
        <dbReference type="ARBA" id="ARBA00023136"/>
    </source>
</evidence>
<dbReference type="InterPro" id="IPR002372">
    <property type="entry name" value="PQQ_rpt_dom"/>
</dbReference>
<dbReference type="SUPFAM" id="SSF50998">
    <property type="entry name" value="Quinoprotein alcohol dehydrogenase-like"/>
    <property type="match status" value="1"/>
</dbReference>
<evidence type="ECO:0000256" key="5">
    <source>
        <dbReference type="SAM" id="SignalP"/>
    </source>
</evidence>
<dbReference type="NCBIfam" id="TIGR03300">
    <property type="entry name" value="assembly_YfgL"/>
    <property type="match status" value="1"/>
</dbReference>
<comment type="subcellular location">
    <subcellularLocation>
        <location evidence="4">Cell outer membrane</location>
        <topology evidence="4">Lipid-anchor</topology>
    </subcellularLocation>
</comment>
<dbReference type="SMART" id="SM00564">
    <property type="entry name" value="PQQ"/>
    <property type="match status" value="7"/>
</dbReference>
<dbReference type="InterPro" id="IPR011047">
    <property type="entry name" value="Quinoprotein_ADH-like_sf"/>
</dbReference>